<dbReference type="PANTHER" id="PTHR24064">
    <property type="entry name" value="SOLUTE CARRIER FAMILY 22 MEMBER"/>
    <property type="match status" value="1"/>
</dbReference>
<feature type="transmembrane region" description="Helical" evidence="5">
    <location>
        <begin position="345"/>
        <end position="365"/>
    </location>
</feature>
<dbReference type="InterPro" id="IPR011701">
    <property type="entry name" value="MFS"/>
</dbReference>
<keyword evidence="7" id="KW-1185">Reference proteome</keyword>
<name>A0AAD1UAV3_EUPCR</name>
<feature type="transmembrane region" description="Helical" evidence="5">
    <location>
        <begin position="111"/>
        <end position="131"/>
    </location>
</feature>
<feature type="transmembrane region" description="Helical" evidence="5">
    <location>
        <begin position="197"/>
        <end position="213"/>
    </location>
</feature>
<keyword evidence="2 5" id="KW-0812">Transmembrane</keyword>
<proteinExistence type="predicted"/>
<sequence length="520" mass="58564">MGDDIDEADVYEVEQAIQAAGGFGKFQWLFCTITILCFVPAGFLTFNLNLLTLKQVMQCLNADGDLVNCDDAGIDPCDGRNLKPGAVPDFTDTTSLKNWITELDMYCVAPYQVSLFGSIYFAGYLIGSLLFGYTSKFGRRINLIVSSFCTVATVASIVFITNVYIRYLGMFFLGVWTIQKVAAYIICIEICPFKKQYILATIVLAFDYSPYPISSLYFRFINNNWVYFGYAVIAWTIFLSICSLFVPESPRFLADNGDYEQARKLVDRMARMNGSDMYMKRWRFADEVQTEEDLLKNKKGMIINQSSDKNDENKILLDDEQEDIIAEQLAQKKNPFKQMIQKPRLAINLVILTICWVACCFNFNMLSYNTKNLGGNIFLNSSLIALAGVGGKFITAGIRKYFSSKVSMIICFNVSFIFGFGLIFFNQGWIVSTCIVLVLMGVAGGFTLLFFLNNEFFPPLLVGFAFSVTQAVSRTVTILSYLMTDFKHPIPMILFCSITVAALLPLLFLKKPSYVQNTPS</sequence>
<dbReference type="Gene3D" id="1.20.1250.20">
    <property type="entry name" value="MFS general substrate transporter like domains"/>
    <property type="match status" value="1"/>
</dbReference>
<comment type="subcellular location">
    <subcellularLocation>
        <location evidence="1">Membrane</location>
        <topology evidence="1">Multi-pass membrane protein</topology>
    </subcellularLocation>
</comment>
<feature type="transmembrane region" description="Helical" evidence="5">
    <location>
        <begin position="225"/>
        <end position="246"/>
    </location>
</feature>
<dbReference type="InterPro" id="IPR036259">
    <property type="entry name" value="MFS_trans_sf"/>
</dbReference>
<dbReference type="Pfam" id="PF07690">
    <property type="entry name" value="MFS_1"/>
    <property type="match status" value="1"/>
</dbReference>
<evidence type="ECO:0000256" key="5">
    <source>
        <dbReference type="SAM" id="Phobius"/>
    </source>
</evidence>
<evidence type="ECO:0000313" key="7">
    <source>
        <dbReference type="Proteomes" id="UP001295684"/>
    </source>
</evidence>
<keyword evidence="4 5" id="KW-0472">Membrane</keyword>
<evidence type="ECO:0000256" key="1">
    <source>
        <dbReference type="ARBA" id="ARBA00004141"/>
    </source>
</evidence>
<dbReference type="EMBL" id="CAMPGE010005028">
    <property type="protein sequence ID" value="CAI2363877.1"/>
    <property type="molecule type" value="Genomic_DNA"/>
</dbReference>
<feature type="transmembrane region" description="Helical" evidence="5">
    <location>
        <begin position="406"/>
        <end position="424"/>
    </location>
</feature>
<organism evidence="6 7">
    <name type="scientific">Euplotes crassus</name>
    <dbReference type="NCBI Taxonomy" id="5936"/>
    <lineage>
        <taxon>Eukaryota</taxon>
        <taxon>Sar</taxon>
        <taxon>Alveolata</taxon>
        <taxon>Ciliophora</taxon>
        <taxon>Intramacronucleata</taxon>
        <taxon>Spirotrichea</taxon>
        <taxon>Hypotrichia</taxon>
        <taxon>Euplotida</taxon>
        <taxon>Euplotidae</taxon>
        <taxon>Moneuplotes</taxon>
    </lineage>
</organism>
<evidence type="ECO:0000256" key="2">
    <source>
        <dbReference type="ARBA" id="ARBA00022692"/>
    </source>
</evidence>
<accession>A0AAD1UAV3</accession>
<evidence type="ECO:0000256" key="3">
    <source>
        <dbReference type="ARBA" id="ARBA00022989"/>
    </source>
</evidence>
<dbReference type="GO" id="GO:0022857">
    <property type="term" value="F:transmembrane transporter activity"/>
    <property type="evidence" value="ECO:0007669"/>
    <property type="project" value="InterPro"/>
</dbReference>
<dbReference type="Proteomes" id="UP001295684">
    <property type="component" value="Unassembled WGS sequence"/>
</dbReference>
<feature type="transmembrane region" description="Helical" evidence="5">
    <location>
        <begin position="430"/>
        <end position="452"/>
    </location>
</feature>
<gene>
    <name evidence="6" type="ORF">ECRASSUSDP1_LOCUS5217</name>
</gene>
<evidence type="ECO:0000313" key="6">
    <source>
        <dbReference type="EMBL" id="CAI2363877.1"/>
    </source>
</evidence>
<feature type="transmembrane region" description="Helical" evidence="5">
    <location>
        <begin position="143"/>
        <end position="165"/>
    </location>
</feature>
<feature type="transmembrane region" description="Helical" evidence="5">
    <location>
        <begin position="377"/>
        <end position="394"/>
    </location>
</feature>
<feature type="transmembrane region" description="Helical" evidence="5">
    <location>
        <begin position="28"/>
        <end position="48"/>
    </location>
</feature>
<dbReference type="SUPFAM" id="SSF103473">
    <property type="entry name" value="MFS general substrate transporter"/>
    <property type="match status" value="1"/>
</dbReference>
<dbReference type="GO" id="GO:0016020">
    <property type="term" value="C:membrane"/>
    <property type="evidence" value="ECO:0007669"/>
    <property type="project" value="UniProtKB-SubCell"/>
</dbReference>
<evidence type="ECO:0000256" key="4">
    <source>
        <dbReference type="ARBA" id="ARBA00023136"/>
    </source>
</evidence>
<dbReference type="AlphaFoldDB" id="A0AAD1UAV3"/>
<feature type="transmembrane region" description="Helical" evidence="5">
    <location>
        <begin position="489"/>
        <end position="509"/>
    </location>
</feature>
<feature type="transmembrane region" description="Helical" evidence="5">
    <location>
        <begin position="171"/>
        <end position="190"/>
    </location>
</feature>
<reference evidence="6" key="1">
    <citation type="submission" date="2023-07" db="EMBL/GenBank/DDBJ databases">
        <authorList>
            <consortium name="AG Swart"/>
            <person name="Singh M."/>
            <person name="Singh A."/>
            <person name="Seah K."/>
            <person name="Emmerich C."/>
        </authorList>
    </citation>
    <scope>NUCLEOTIDE SEQUENCE</scope>
    <source>
        <strain evidence="6">DP1</strain>
    </source>
</reference>
<protein>
    <submittedName>
        <fullName evidence="6">Uncharacterized protein</fullName>
    </submittedName>
</protein>
<comment type="caution">
    <text evidence="6">The sequence shown here is derived from an EMBL/GenBank/DDBJ whole genome shotgun (WGS) entry which is preliminary data.</text>
</comment>
<keyword evidence="3 5" id="KW-1133">Transmembrane helix</keyword>